<reference evidence="1" key="1">
    <citation type="submission" date="2021-06" db="EMBL/GenBank/DDBJ databases">
        <authorList>
            <person name="Gannon L."/>
            <person name="Redgwell R T."/>
            <person name="Michniewski S."/>
            <person name="Harrison D C."/>
            <person name="Millard A."/>
        </authorList>
    </citation>
    <scope>NUCLEOTIDE SEQUENCE</scope>
</reference>
<dbReference type="EMBL" id="OU342829">
    <property type="protein sequence ID" value="CAG7580071.1"/>
    <property type="molecule type" value="Genomic_DNA"/>
</dbReference>
<organism evidence="1">
    <name type="scientific">uncultured marine phage</name>
    <dbReference type="NCBI Taxonomy" id="707152"/>
    <lineage>
        <taxon>Viruses</taxon>
        <taxon>environmental samples</taxon>
    </lineage>
</organism>
<protein>
    <submittedName>
        <fullName evidence="1">Uncharacterized protein</fullName>
    </submittedName>
</protein>
<proteinExistence type="predicted"/>
<evidence type="ECO:0000313" key="1">
    <source>
        <dbReference type="EMBL" id="CAG7580071.1"/>
    </source>
</evidence>
<sequence length="68" mass="7944">MIKYVIVINDDVQFQNIGKVLKVKSIVGEDYHTVLEGFCDAIKKDCTKDITEDWYNMLKNRNLDPSDY</sequence>
<accession>A0A8D9C8K5</accession>
<name>A0A8D9C8K5_9VIRU</name>
<gene>
    <name evidence="1" type="ORF">SLAVMIC_00233</name>
</gene>